<feature type="compositionally biased region" description="Polar residues" evidence="1">
    <location>
        <begin position="709"/>
        <end position="721"/>
    </location>
</feature>
<feature type="compositionally biased region" description="Basic and acidic residues" evidence="1">
    <location>
        <begin position="662"/>
        <end position="679"/>
    </location>
</feature>
<reference evidence="2 3" key="1">
    <citation type="journal article" date="2020" name="Fungal Divers.">
        <title>Resolving the Mortierellaceae phylogeny through synthesis of multi-gene phylogenetics and phylogenomics.</title>
        <authorList>
            <person name="Vandepol N."/>
            <person name="Liber J."/>
            <person name="Desiro A."/>
            <person name="Na H."/>
            <person name="Kennedy M."/>
            <person name="Barry K."/>
            <person name="Grigoriev I.V."/>
            <person name="Miller A.N."/>
            <person name="O'Donnell K."/>
            <person name="Stajich J.E."/>
            <person name="Bonito G."/>
        </authorList>
    </citation>
    <scope>NUCLEOTIDE SEQUENCE [LARGE SCALE GENOMIC DNA]</scope>
    <source>
        <strain evidence="2 3">AD045</strain>
    </source>
</reference>
<feature type="compositionally biased region" description="Basic and acidic residues" evidence="1">
    <location>
        <begin position="405"/>
        <end position="468"/>
    </location>
</feature>
<evidence type="ECO:0000256" key="1">
    <source>
        <dbReference type="SAM" id="MobiDB-lite"/>
    </source>
</evidence>
<feature type="compositionally biased region" description="Basic and acidic residues" evidence="1">
    <location>
        <begin position="219"/>
        <end position="228"/>
    </location>
</feature>
<feature type="compositionally biased region" description="Basic and acidic residues" evidence="1">
    <location>
        <begin position="388"/>
        <end position="398"/>
    </location>
</feature>
<feature type="region of interest" description="Disordered" evidence="1">
    <location>
        <begin position="1"/>
        <end position="148"/>
    </location>
</feature>
<feature type="compositionally biased region" description="Pro residues" evidence="1">
    <location>
        <begin position="738"/>
        <end position="766"/>
    </location>
</feature>
<gene>
    <name evidence="2" type="ORF">BGZ96_002535</name>
</gene>
<feature type="compositionally biased region" description="Basic and acidic residues" evidence="1">
    <location>
        <begin position="572"/>
        <end position="602"/>
    </location>
</feature>
<feature type="compositionally biased region" description="Basic and acidic residues" evidence="1">
    <location>
        <begin position="694"/>
        <end position="708"/>
    </location>
</feature>
<feature type="compositionally biased region" description="Low complexity" evidence="1">
    <location>
        <begin position="508"/>
        <end position="517"/>
    </location>
</feature>
<dbReference type="EMBL" id="JAAAIM010001482">
    <property type="protein sequence ID" value="KAG0278155.1"/>
    <property type="molecule type" value="Genomic_DNA"/>
</dbReference>
<feature type="compositionally biased region" description="Polar residues" evidence="1">
    <location>
        <begin position="253"/>
        <end position="262"/>
    </location>
</feature>
<feature type="compositionally biased region" description="Polar residues" evidence="1">
    <location>
        <begin position="829"/>
        <end position="840"/>
    </location>
</feature>
<dbReference type="Proteomes" id="UP001194696">
    <property type="component" value="Unassembled WGS sequence"/>
</dbReference>
<comment type="caution">
    <text evidence="2">The sequence shown here is derived from an EMBL/GenBank/DDBJ whole genome shotgun (WGS) entry which is preliminary data.</text>
</comment>
<accession>A0ABQ7JKU4</accession>
<feature type="region of interest" description="Disordered" evidence="1">
    <location>
        <begin position="202"/>
        <end position="787"/>
    </location>
</feature>
<feature type="compositionally biased region" description="Basic and acidic residues" evidence="1">
    <location>
        <begin position="609"/>
        <end position="654"/>
    </location>
</feature>
<feature type="compositionally biased region" description="Polar residues" evidence="1">
    <location>
        <begin position="35"/>
        <end position="49"/>
    </location>
</feature>
<feature type="compositionally biased region" description="Basic and acidic residues" evidence="1">
    <location>
        <begin position="478"/>
        <end position="488"/>
    </location>
</feature>
<feature type="compositionally biased region" description="Polar residues" evidence="1">
    <location>
        <begin position="359"/>
        <end position="371"/>
    </location>
</feature>
<sequence>MERTTRAGSPPTPPLEEVRKSIEMIQSLPVIMSPTIPSWTAPPRSTTGGKQPGKVPTVSLNLGASSDDSSGSGDDSDSSSSDVGSENATMSEADMSRSRKQIGRKTARRRNSKTESIGGKRPAGPTAGKTLPDSVRQPGMDSHARKTSTLQYCNLMTSGQVAELPRRHKGMILSSSPVVVKINIPAYLLPTLAAATQAAERTRASHASKSFSRGGYRGDSSDDDRAMDIDAPSGTEKEKSRDSSRPILKDVQGRSSRLQEAPSSPPRAKTLSKRGRSYSSDESESDDRKKPKGPSKELKEKSSFDLTHSEKKRSLEKLAASNTDTKRGQTSTTSSRVRSDTVEEKSYRIDRGDEKRGSETSARGKSSQSLSPVLERNKDKNRRPSYHSADEASDDSRKDRRRSKDAKQSNDHAETGRSRLESKDVNSRSETGQSRKRDTSRNRASDAPDARRKVKEENARESKEKAITIEKPTSSSTNKDRRPSKDEDVSVSSRAGPKNETKSDRTGSAAAPSSPARRSARDAPKETKSRGEKDSRDTAATAGQRSTNSTKDRARGRSRTPSRTRSRSRSPRRYDRNRSPSRNDTRDGKSNRDRREYDDDRSSRRKRDGSRDRNDRSGRGRSRDRFGRDRSRDKSTERNRDRSPARGTSRERSRDRKRARSRSRDRGDGRKEADRRARETSATPSSSTATASRPDTRTDARVDTRADTKSQPIHQDATKNISSRRDSESKHGASTTAPNPPRPPPPTIKEDPPVQPPPPTTAPPDTIPRSGVTGVVKETIVKRVSIEDYQRKKTNLAAADKVDTPKAASDSPALANAVVATGKLPVATKESTQKPANTEQKSSSTSSSKPSSETVKKIADYHNTFNTRRAAGITFKHNADATLKNQSNAKLGAIQYFLSAIEFIAAFHANDKYHNLLNPGRQDVAVKASINSWDTMRQFIHALTNQCHSNRLAGLDGISALMEVLVYYKVYSYHIMNLRKEMLKSGQFKSKGAAKDENGVAPMVSIPQEMANRMLQNVEDWAHIQKRMDDCRQWLTPDIAQKQFPQTFEKWCIHPDQIGQQQHHPLDGFVSGTNIQKIHWPLGMHLHLHELMTFVESALEEYQKRNGLEHTM</sequence>
<feature type="compositionally biased region" description="Basic and acidic residues" evidence="1">
    <location>
        <begin position="337"/>
        <end position="358"/>
    </location>
</feature>
<feature type="compositionally biased region" description="Low complexity" evidence="1">
    <location>
        <begin position="841"/>
        <end position="853"/>
    </location>
</feature>
<keyword evidence="3" id="KW-1185">Reference proteome</keyword>
<evidence type="ECO:0000313" key="2">
    <source>
        <dbReference type="EMBL" id="KAG0278155.1"/>
    </source>
</evidence>
<feature type="compositionally biased region" description="Basic residues" evidence="1">
    <location>
        <begin position="98"/>
        <end position="111"/>
    </location>
</feature>
<feature type="compositionally biased region" description="Low complexity" evidence="1">
    <location>
        <begin position="680"/>
        <end position="693"/>
    </location>
</feature>
<feature type="compositionally biased region" description="Basic and acidic residues" evidence="1">
    <location>
        <begin position="235"/>
        <end position="252"/>
    </location>
</feature>
<feature type="compositionally biased region" description="Low complexity" evidence="1">
    <location>
        <begin position="65"/>
        <end position="85"/>
    </location>
</feature>
<evidence type="ECO:0000313" key="3">
    <source>
        <dbReference type="Proteomes" id="UP001194696"/>
    </source>
</evidence>
<organism evidence="2 3">
    <name type="scientific">Linnemannia gamsii</name>
    <dbReference type="NCBI Taxonomy" id="64522"/>
    <lineage>
        <taxon>Eukaryota</taxon>
        <taxon>Fungi</taxon>
        <taxon>Fungi incertae sedis</taxon>
        <taxon>Mucoromycota</taxon>
        <taxon>Mortierellomycotina</taxon>
        <taxon>Mortierellomycetes</taxon>
        <taxon>Mortierellales</taxon>
        <taxon>Mortierellaceae</taxon>
        <taxon>Linnemannia</taxon>
    </lineage>
</organism>
<feature type="compositionally biased region" description="Basic residues" evidence="1">
    <location>
        <begin position="556"/>
        <end position="571"/>
    </location>
</feature>
<feature type="compositionally biased region" description="Basic and acidic residues" evidence="1">
    <location>
        <begin position="286"/>
        <end position="316"/>
    </location>
</feature>
<name>A0ABQ7JKU4_9FUNG</name>
<protein>
    <submittedName>
        <fullName evidence="2">Uncharacterized protein</fullName>
    </submittedName>
</protein>
<feature type="region of interest" description="Disordered" evidence="1">
    <location>
        <begin position="825"/>
        <end position="855"/>
    </location>
</feature>
<feature type="compositionally biased region" description="Basic and acidic residues" evidence="1">
    <location>
        <begin position="519"/>
        <end position="537"/>
    </location>
</feature>
<proteinExistence type="predicted"/>